<reference evidence="3 4" key="1">
    <citation type="journal article" date="2018" name="Plant J.">
        <title>Genome sequences of Chlorella sorokiniana UTEX 1602 and Micractinium conductrix SAG 241.80: implications to maltose excretion by a green alga.</title>
        <authorList>
            <person name="Arriola M.B."/>
            <person name="Velmurugan N."/>
            <person name="Zhang Y."/>
            <person name="Plunkett M.H."/>
            <person name="Hondzo H."/>
            <person name="Barney B.M."/>
        </authorList>
    </citation>
    <scope>NUCLEOTIDE SEQUENCE [LARGE SCALE GENOMIC DNA]</scope>
    <source>
        <strain evidence="4">UTEX 1602</strain>
    </source>
</reference>
<dbReference type="InterPro" id="IPR001054">
    <property type="entry name" value="A/G_cyclase"/>
</dbReference>
<dbReference type="EMBL" id="LHPG02000006">
    <property type="protein sequence ID" value="PRW57601.1"/>
    <property type="molecule type" value="Genomic_DNA"/>
</dbReference>
<dbReference type="STRING" id="3076.A0A2P6TU62"/>
<dbReference type="Pfam" id="PF00211">
    <property type="entry name" value="Guanylate_cyc"/>
    <property type="match status" value="1"/>
</dbReference>
<proteinExistence type="predicted"/>
<feature type="region of interest" description="Disordered" evidence="1">
    <location>
        <begin position="217"/>
        <end position="246"/>
    </location>
</feature>
<dbReference type="SUPFAM" id="SSF55073">
    <property type="entry name" value="Nucleotide cyclase"/>
    <property type="match status" value="1"/>
</dbReference>
<dbReference type="OrthoDB" id="10409195at2759"/>
<name>A0A2P6TU62_CHLSO</name>
<dbReference type="GO" id="GO:0009190">
    <property type="term" value="P:cyclic nucleotide biosynthetic process"/>
    <property type="evidence" value="ECO:0007669"/>
    <property type="project" value="InterPro"/>
</dbReference>
<organism evidence="3 4">
    <name type="scientific">Chlorella sorokiniana</name>
    <name type="common">Freshwater green alga</name>
    <dbReference type="NCBI Taxonomy" id="3076"/>
    <lineage>
        <taxon>Eukaryota</taxon>
        <taxon>Viridiplantae</taxon>
        <taxon>Chlorophyta</taxon>
        <taxon>core chlorophytes</taxon>
        <taxon>Trebouxiophyceae</taxon>
        <taxon>Chlorellales</taxon>
        <taxon>Chlorellaceae</taxon>
        <taxon>Chlorella clade</taxon>
        <taxon>Chlorella</taxon>
    </lineage>
</organism>
<sequence>MAAARESKPLYVDQHASMSVMVAAIRNQAALHTLTPAEQFAFLHRLYVSVDALAGAHRLYKLYGGAQGFMLSTNVAEPDADHATTLLEAARALLQVLPEVRLPNGEALDVIMALSSGPASSGLLGSVSLTYQLVGRSVAVAQELSQTQAHLPLVVTRSMLDELPAEAAAGLVPVGHAYVACSPDQPAEVFTLPAYRTLPLSRAVPVANAPPLMPAAPDAGDEWAQLGSGSDAGASTRSASRVRASR</sequence>
<gene>
    <name evidence="3" type="ORF">C2E21_3651</name>
</gene>
<dbReference type="AlphaFoldDB" id="A0A2P6TU62"/>
<dbReference type="Proteomes" id="UP000239899">
    <property type="component" value="Unassembled WGS sequence"/>
</dbReference>
<comment type="caution">
    <text evidence="3">The sequence shown here is derived from an EMBL/GenBank/DDBJ whole genome shotgun (WGS) entry which is preliminary data.</text>
</comment>
<protein>
    <submittedName>
        <fullName evidence="3">Adenylate cyclase</fullName>
    </submittedName>
</protein>
<evidence type="ECO:0000256" key="1">
    <source>
        <dbReference type="SAM" id="MobiDB-lite"/>
    </source>
</evidence>
<evidence type="ECO:0000313" key="4">
    <source>
        <dbReference type="Proteomes" id="UP000239899"/>
    </source>
</evidence>
<feature type="compositionally biased region" description="Low complexity" evidence="1">
    <location>
        <begin position="232"/>
        <end position="246"/>
    </location>
</feature>
<dbReference type="PROSITE" id="PS50125">
    <property type="entry name" value="GUANYLATE_CYCLASE_2"/>
    <property type="match status" value="1"/>
</dbReference>
<keyword evidence="4" id="KW-1185">Reference proteome</keyword>
<accession>A0A2P6TU62</accession>
<evidence type="ECO:0000259" key="2">
    <source>
        <dbReference type="PROSITE" id="PS50125"/>
    </source>
</evidence>
<feature type="domain" description="Guanylate cyclase" evidence="2">
    <location>
        <begin position="19"/>
        <end position="145"/>
    </location>
</feature>
<evidence type="ECO:0000313" key="3">
    <source>
        <dbReference type="EMBL" id="PRW57601.1"/>
    </source>
</evidence>
<dbReference type="GO" id="GO:0035556">
    <property type="term" value="P:intracellular signal transduction"/>
    <property type="evidence" value="ECO:0007669"/>
    <property type="project" value="InterPro"/>
</dbReference>
<dbReference type="InterPro" id="IPR029787">
    <property type="entry name" value="Nucleotide_cyclase"/>
</dbReference>
<dbReference type="Gene3D" id="3.30.70.1230">
    <property type="entry name" value="Nucleotide cyclase"/>
    <property type="match status" value="1"/>
</dbReference>